<feature type="region of interest" description="Disordered" evidence="1">
    <location>
        <begin position="142"/>
        <end position="191"/>
    </location>
</feature>
<sequence length="191" mass="20424">MTSFLTRYSWLNVALPWLTTERSQSPPSPPSPPSPSHDEASSASHDGRWANMRARFSPWNRLLFALGRQPAVRPQESLEDDEYEYGDDYDDEDGDEESGGDSQGGDSAGSDGALGTSYGNDVQLCPHTQQHTVDLCALPPANGTTTTTTTTSSGSANGNGNGGVEDHQAHALHAHARGSVEFVGHQGSRRK</sequence>
<feature type="region of interest" description="Disordered" evidence="1">
    <location>
        <begin position="20"/>
        <end position="49"/>
    </location>
</feature>
<gene>
    <name evidence="2" type="ORF">PTSG_08645</name>
</gene>
<proteinExistence type="predicted"/>
<feature type="region of interest" description="Disordered" evidence="1">
    <location>
        <begin position="68"/>
        <end position="121"/>
    </location>
</feature>
<dbReference type="KEGG" id="sre:PTSG_08645"/>
<reference evidence="2" key="1">
    <citation type="submission" date="2009-08" db="EMBL/GenBank/DDBJ databases">
        <title>Annotation of Salpingoeca rosetta.</title>
        <authorList>
            <consortium name="The Broad Institute Genome Sequencing Platform"/>
            <person name="Russ C."/>
            <person name="Cuomo C."/>
            <person name="Burger G."/>
            <person name="Gray M.W."/>
            <person name="Holland P.W.H."/>
            <person name="King N."/>
            <person name="Lang F.B.F."/>
            <person name="Roger A.J."/>
            <person name="Ruiz-Trillo I."/>
            <person name="Young S.K."/>
            <person name="Zeng Q."/>
            <person name="Gargeya S."/>
            <person name="Alvarado L."/>
            <person name="Berlin A."/>
            <person name="Chapman S.B."/>
            <person name="Chen Z."/>
            <person name="Freedman E."/>
            <person name="Gellesch M."/>
            <person name="Goldberg J."/>
            <person name="Griggs A."/>
            <person name="Gujja S."/>
            <person name="Heilman E."/>
            <person name="Heiman D."/>
            <person name="Howarth C."/>
            <person name="Mehta T."/>
            <person name="Neiman D."/>
            <person name="Pearson M."/>
            <person name="Roberts A."/>
            <person name="Saif S."/>
            <person name="Shea T."/>
            <person name="Shenoy N."/>
            <person name="Sisk P."/>
            <person name="Stolte C."/>
            <person name="Sykes S."/>
            <person name="White J."/>
            <person name="Yandava C."/>
            <person name="Haas B."/>
            <person name="Nusbaum C."/>
            <person name="Birren B."/>
        </authorList>
    </citation>
    <scope>NUCLEOTIDE SEQUENCE [LARGE SCALE GENOMIC DNA]</scope>
    <source>
        <strain evidence="2">ATCC 50818</strain>
    </source>
</reference>
<keyword evidence="3" id="KW-1185">Reference proteome</keyword>
<feature type="compositionally biased region" description="Basic and acidic residues" evidence="1">
    <location>
        <begin position="36"/>
        <end position="48"/>
    </location>
</feature>
<evidence type="ECO:0000313" key="2">
    <source>
        <dbReference type="EMBL" id="EGD77547.1"/>
    </source>
</evidence>
<evidence type="ECO:0000256" key="1">
    <source>
        <dbReference type="SAM" id="MobiDB-lite"/>
    </source>
</evidence>
<dbReference type="GeneID" id="16070991"/>
<evidence type="ECO:0000313" key="3">
    <source>
        <dbReference type="Proteomes" id="UP000007799"/>
    </source>
</evidence>
<organism evidence="3">
    <name type="scientific">Salpingoeca rosetta (strain ATCC 50818 / BSB-021)</name>
    <dbReference type="NCBI Taxonomy" id="946362"/>
    <lineage>
        <taxon>Eukaryota</taxon>
        <taxon>Choanoflagellata</taxon>
        <taxon>Craspedida</taxon>
        <taxon>Salpingoecidae</taxon>
        <taxon>Salpingoeca</taxon>
    </lineage>
</organism>
<accession>F2UK98</accession>
<dbReference type="InParanoid" id="F2UK98"/>
<protein>
    <submittedName>
        <fullName evidence="2">Uncharacterized protein</fullName>
    </submittedName>
</protein>
<dbReference type="Proteomes" id="UP000007799">
    <property type="component" value="Unassembled WGS sequence"/>
</dbReference>
<dbReference type="AlphaFoldDB" id="F2UK98"/>
<feature type="compositionally biased region" description="Pro residues" evidence="1">
    <location>
        <begin position="26"/>
        <end position="35"/>
    </location>
</feature>
<dbReference type="EMBL" id="GL832978">
    <property type="protein sequence ID" value="EGD77547.1"/>
    <property type="molecule type" value="Genomic_DNA"/>
</dbReference>
<feature type="compositionally biased region" description="Acidic residues" evidence="1">
    <location>
        <begin position="77"/>
        <end position="99"/>
    </location>
</feature>
<feature type="compositionally biased region" description="Low complexity" evidence="1">
    <location>
        <begin position="142"/>
        <end position="156"/>
    </location>
</feature>
<name>F2UK98_SALR5</name>
<dbReference type="RefSeq" id="XP_004990435.1">
    <property type="nucleotide sequence ID" value="XM_004990378.1"/>
</dbReference>